<protein>
    <submittedName>
        <fullName evidence="2">Uncharacterized protein</fullName>
    </submittedName>
</protein>
<evidence type="ECO:0000256" key="1">
    <source>
        <dbReference type="SAM" id="Coils"/>
    </source>
</evidence>
<organism evidence="2 3">
    <name type="scientific">Holothuria leucospilota</name>
    <name type="common">Black long sea cucumber</name>
    <name type="synonym">Mertensiothuria leucospilota</name>
    <dbReference type="NCBI Taxonomy" id="206669"/>
    <lineage>
        <taxon>Eukaryota</taxon>
        <taxon>Metazoa</taxon>
        <taxon>Echinodermata</taxon>
        <taxon>Eleutherozoa</taxon>
        <taxon>Echinozoa</taxon>
        <taxon>Holothuroidea</taxon>
        <taxon>Aspidochirotacea</taxon>
        <taxon>Aspidochirotida</taxon>
        <taxon>Holothuriidae</taxon>
        <taxon>Holothuria</taxon>
    </lineage>
</organism>
<dbReference type="AlphaFoldDB" id="A0A9Q1HGN4"/>
<accession>A0A9Q1HGN4</accession>
<sequence length="84" mass="9416">MTTLVARAKASKETKETCELIASVIKELLVNKEFTDLVKACVDTVFNKTERKLESIAEKIEENADNILGLENKFSALEKEINTL</sequence>
<comment type="caution">
    <text evidence="2">The sequence shown here is derived from an EMBL/GenBank/DDBJ whole genome shotgun (WGS) entry which is preliminary data.</text>
</comment>
<evidence type="ECO:0000313" key="2">
    <source>
        <dbReference type="EMBL" id="KAJ8044311.1"/>
    </source>
</evidence>
<reference evidence="2" key="1">
    <citation type="submission" date="2021-10" db="EMBL/GenBank/DDBJ databases">
        <title>Tropical sea cucumber genome reveals ecological adaptation and Cuvierian tubules defense mechanism.</title>
        <authorList>
            <person name="Chen T."/>
        </authorList>
    </citation>
    <scope>NUCLEOTIDE SEQUENCE</scope>
    <source>
        <strain evidence="2">Nanhai2018</strain>
        <tissue evidence="2">Muscle</tissue>
    </source>
</reference>
<gene>
    <name evidence="2" type="ORF">HOLleu_07028</name>
</gene>
<proteinExistence type="predicted"/>
<evidence type="ECO:0000313" key="3">
    <source>
        <dbReference type="Proteomes" id="UP001152320"/>
    </source>
</evidence>
<dbReference type="Proteomes" id="UP001152320">
    <property type="component" value="Chromosome 3"/>
</dbReference>
<feature type="coiled-coil region" evidence="1">
    <location>
        <begin position="46"/>
        <end position="80"/>
    </location>
</feature>
<keyword evidence="1" id="KW-0175">Coiled coil</keyword>
<dbReference type="EMBL" id="JAIZAY010000003">
    <property type="protein sequence ID" value="KAJ8044311.1"/>
    <property type="molecule type" value="Genomic_DNA"/>
</dbReference>
<name>A0A9Q1HGN4_HOLLE</name>
<keyword evidence="3" id="KW-1185">Reference proteome</keyword>